<proteinExistence type="predicted"/>
<reference evidence="1 2" key="1">
    <citation type="submission" date="2017-08" db="EMBL/GenBank/DDBJ databases">
        <title>Infants hospitalized years apart are colonized by the same room-sourced microbial strains.</title>
        <authorList>
            <person name="Brooks B."/>
            <person name="Olm M.R."/>
            <person name="Firek B.A."/>
            <person name="Baker R."/>
            <person name="Thomas B.C."/>
            <person name="Morowitz M.J."/>
            <person name="Banfield J.F."/>
        </authorList>
    </citation>
    <scope>NUCLEOTIDE SEQUENCE [LARGE SCALE GENOMIC DNA]</scope>
    <source>
        <strain evidence="1">S2_006_000_R2_64</strain>
    </source>
</reference>
<dbReference type="EMBL" id="QFOT01000015">
    <property type="protein sequence ID" value="PZP56796.1"/>
    <property type="molecule type" value="Genomic_DNA"/>
</dbReference>
<sequence>MRKFLTSLFNVDSDRASLIKRYQHSILYGSGENIQIDAHRLIHYFPRDKAAMHAYFDGVFALENMIGEQDCRKLAMKLAAMPLEPSLRAAPEFKAASIRALTDICPRYAAQHPFNTVRALMYLDLAARRYSEFPALADHALNASFDLINHMGQHDPFEAAFLANGLFPQEPYMFSDEIATKMRIMRETPMFLMPVF</sequence>
<organism evidence="1 2">
    <name type="scientific">Micavibrio aeruginosavorus</name>
    <dbReference type="NCBI Taxonomy" id="349221"/>
    <lineage>
        <taxon>Bacteria</taxon>
        <taxon>Pseudomonadati</taxon>
        <taxon>Bdellovibrionota</taxon>
        <taxon>Bdellovibrionia</taxon>
        <taxon>Bdellovibrionales</taxon>
        <taxon>Pseudobdellovibrionaceae</taxon>
        <taxon>Micavibrio</taxon>
    </lineage>
</organism>
<dbReference type="Proteomes" id="UP000249739">
    <property type="component" value="Unassembled WGS sequence"/>
</dbReference>
<name>A0A2W5HF81_9BACT</name>
<evidence type="ECO:0000313" key="2">
    <source>
        <dbReference type="Proteomes" id="UP000249739"/>
    </source>
</evidence>
<dbReference type="AlphaFoldDB" id="A0A2W5HF81"/>
<gene>
    <name evidence="1" type="ORF">DI586_02565</name>
</gene>
<accession>A0A2W5HF81</accession>
<protein>
    <submittedName>
        <fullName evidence="1">Uncharacterized protein</fullName>
    </submittedName>
</protein>
<evidence type="ECO:0000313" key="1">
    <source>
        <dbReference type="EMBL" id="PZP56796.1"/>
    </source>
</evidence>
<comment type="caution">
    <text evidence="1">The sequence shown here is derived from an EMBL/GenBank/DDBJ whole genome shotgun (WGS) entry which is preliminary data.</text>
</comment>